<keyword evidence="4 8" id="KW-0819">tRNA processing</keyword>
<dbReference type="Proteomes" id="UP000484015">
    <property type="component" value="Unassembled WGS sequence"/>
</dbReference>
<dbReference type="EMBL" id="WNLA01000016">
    <property type="protein sequence ID" value="MTW04597.1"/>
    <property type="molecule type" value="Genomic_DNA"/>
</dbReference>
<evidence type="ECO:0000256" key="4">
    <source>
        <dbReference type="ARBA" id="ARBA00022694"/>
    </source>
</evidence>
<dbReference type="InterPro" id="IPR015262">
    <property type="entry name" value="tRNA_Ile_lys_synt_subst-bd"/>
</dbReference>
<evidence type="ECO:0000256" key="1">
    <source>
        <dbReference type="ARBA" id="ARBA00004496"/>
    </source>
</evidence>
<dbReference type="InterPro" id="IPR012796">
    <property type="entry name" value="Lysidine-tRNA-synth_C"/>
</dbReference>
<sequence>MKKTASLDAQFAASLSALPHNGKLAIAYSGGLDSSVLLRIAHDWAKQNNVALYAFHVHHGISPNADSWLAHCEQQCAALNVTFAASRIALQDAKKSGVEAAARKQRYAALGAMCREHGVPLLLTAHHLDDQAETVLLQMLRGSGTAGLSGMDTSNHARDLLQNDALLLARPLLAATREQLEAFQQAHAVAHIDDESNADPRYARNALRHLVMPALAQHFPGYQQRFARSAQHAQSAQRLLDELADQDLATALAGEGGSGDTLSVAYLHTLSADRNYNLLRRWFSLRGLAMPSTAWLHEMLEQLLSAGEDTNLCVTHPECEVRRHRGRLLLAPRLPELAGMREDKFDDAPEQAFRWQGEAQLAFPDYGGVLHIEETLQGGLDAAWLQAQKLTIGFRSGGETLKPAHNRPTRALKRHYQALGIPAWERERLPVVKAAGELLFAAGIGMDCRHLVEDGGKRVLFRWVAK</sequence>
<comment type="catalytic activity">
    <reaction evidence="7 8">
        <text>cytidine(34) in tRNA(Ile2) + L-lysine + ATP = lysidine(34) in tRNA(Ile2) + AMP + diphosphate + H(+)</text>
        <dbReference type="Rhea" id="RHEA:43744"/>
        <dbReference type="Rhea" id="RHEA-COMP:10625"/>
        <dbReference type="Rhea" id="RHEA-COMP:10670"/>
        <dbReference type="ChEBI" id="CHEBI:15378"/>
        <dbReference type="ChEBI" id="CHEBI:30616"/>
        <dbReference type="ChEBI" id="CHEBI:32551"/>
        <dbReference type="ChEBI" id="CHEBI:33019"/>
        <dbReference type="ChEBI" id="CHEBI:82748"/>
        <dbReference type="ChEBI" id="CHEBI:83665"/>
        <dbReference type="ChEBI" id="CHEBI:456215"/>
        <dbReference type="EC" id="6.3.4.19"/>
    </reaction>
</comment>
<dbReference type="SUPFAM" id="SSF56037">
    <property type="entry name" value="PheT/TilS domain"/>
    <property type="match status" value="1"/>
</dbReference>
<dbReference type="Pfam" id="PF11734">
    <property type="entry name" value="TilS_C"/>
    <property type="match status" value="1"/>
</dbReference>
<comment type="similarity">
    <text evidence="8">Belongs to the tRNA(Ile)-lysidine synthase family.</text>
</comment>
<evidence type="ECO:0000256" key="8">
    <source>
        <dbReference type="HAMAP-Rule" id="MF_01161"/>
    </source>
</evidence>
<dbReference type="SMART" id="SM00977">
    <property type="entry name" value="TilS_C"/>
    <property type="match status" value="1"/>
</dbReference>
<evidence type="ECO:0000256" key="6">
    <source>
        <dbReference type="ARBA" id="ARBA00022840"/>
    </source>
</evidence>
<dbReference type="InterPro" id="IPR014729">
    <property type="entry name" value="Rossmann-like_a/b/a_fold"/>
</dbReference>
<keyword evidence="5 8" id="KW-0547">Nucleotide-binding</keyword>
<proteinExistence type="inferred from homology"/>
<feature type="domain" description="Lysidine-tRNA(Ile) synthetase C-terminal" evidence="9">
    <location>
        <begin position="390"/>
        <end position="463"/>
    </location>
</feature>
<comment type="subcellular location">
    <subcellularLocation>
        <location evidence="1 8">Cytoplasm</location>
    </subcellularLocation>
</comment>
<organism evidence="10 11">
    <name type="scientific">Pseudoduganella ginsengisoli</name>
    <dbReference type="NCBI Taxonomy" id="1462440"/>
    <lineage>
        <taxon>Bacteria</taxon>
        <taxon>Pseudomonadati</taxon>
        <taxon>Pseudomonadota</taxon>
        <taxon>Betaproteobacteria</taxon>
        <taxon>Burkholderiales</taxon>
        <taxon>Oxalobacteraceae</taxon>
        <taxon>Telluria group</taxon>
        <taxon>Pseudoduganella</taxon>
    </lineage>
</organism>
<dbReference type="InterPro" id="IPR012094">
    <property type="entry name" value="tRNA_Ile_lys_synt"/>
</dbReference>
<keyword evidence="6 8" id="KW-0067">ATP-binding</keyword>
<dbReference type="NCBIfam" id="TIGR02432">
    <property type="entry name" value="lysidine_TilS_N"/>
    <property type="match status" value="1"/>
</dbReference>
<keyword evidence="11" id="KW-1185">Reference proteome</keyword>
<dbReference type="SUPFAM" id="SSF52402">
    <property type="entry name" value="Adenine nucleotide alpha hydrolases-like"/>
    <property type="match status" value="1"/>
</dbReference>
<evidence type="ECO:0000256" key="3">
    <source>
        <dbReference type="ARBA" id="ARBA00022598"/>
    </source>
</evidence>
<comment type="function">
    <text evidence="8">Ligates lysine onto the cytidine present at position 34 of the AUA codon-specific tRNA(Ile) that contains the anticodon CAU, in an ATP-dependent manner. Cytidine is converted to lysidine, thus changing the amino acid specificity of the tRNA from methionine to isoleucine.</text>
</comment>
<dbReference type="OrthoDB" id="9807403at2"/>
<evidence type="ECO:0000259" key="9">
    <source>
        <dbReference type="SMART" id="SM00977"/>
    </source>
</evidence>
<name>A0A6L6Q448_9BURK</name>
<gene>
    <name evidence="8 10" type="primary">tilS</name>
    <name evidence="10" type="ORF">GM668_21220</name>
</gene>
<evidence type="ECO:0000313" key="10">
    <source>
        <dbReference type="EMBL" id="MTW04597.1"/>
    </source>
</evidence>
<comment type="domain">
    <text evidence="8">The N-terminal region contains the highly conserved SGGXDS motif, predicted to be a P-loop motif involved in ATP binding.</text>
</comment>
<keyword evidence="3 8" id="KW-0436">Ligase</keyword>
<evidence type="ECO:0000256" key="2">
    <source>
        <dbReference type="ARBA" id="ARBA00022490"/>
    </source>
</evidence>
<dbReference type="PANTHER" id="PTHR43033:SF1">
    <property type="entry name" value="TRNA(ILE)-LYSIDINE SYNTHASE-RELATED"/>
    <property type="match status" value="1"/>
</dbReference>
<dbReference type="SUPFAM" id="SSF82829">
    <property type="entry name" value="MesJ substrate recognition domain-like"/>
    <property type="match status" value="1"/>
</dbReference>
<protein>
    <recommendedName>
        <fullName evidence="8">tRNA(Ile)-lysidine synthase</fullName>
        <ecNumber evidence="8">6.3.4.19</ecNumber>
    </recommendedName>
    <alternativeName>
        <fullName evidence="8">tRNA(Ile)-2-lysyl-cytidine synthase</fullName>
    </alternativeName>
    <alternativeName>
        <fullName evidence="8">tRNA(Ile)-lysidine synthetase</fullName>
    </alternativeName>
</protein>
<dbReference type="InterPro" id="IPR012795">
    <property type="entry name" value="tRNA_Ile_lys_synt_N"/>
</dbReference>
<dbReference type="NCBIfam" id="TIGR02433">
    <property type="entry name" value="lysidine_TilS_C"/>
    <property type="match status" value="1"/>
</dbReference>
<dbReference type="GO" id="GO:0006400">
    <property type="term" value="P:tRNA modification"/>
    <property type="evidence" value="ECO:0007669"/>
    <property type="project" value="UniProtKB-UniRule"/>
</dbReference>
<dbReference type="GO" id="GO:0032267">
    <property type="term" value="F:tRNA(Ile)-lysidine synthase activity"/>
    <property type="evidence" value="ECO:0007669"/>
    <property type="project" value="UniProtKB-EC"/>
</dbReference>
<dbReference type="GO" id="GO:0005524">
    <property type="term" value="F:ATP binding"/>
    <property type="evidence" value="ECO:0007669"/>
    <property type="project" value="UniProtKB-UniRule"/>
</dbReference>
<dbReference type="PANTHER" id="PTHR43033">
    <property type="entry name" value="TRNA(ILE)-LYSIDINE SYNTHASE-RELATED"/>
    <property type="match status" value="1"/>
</dbReference>
<keyword evidence="2 8" id="KW-0963">Cytoplasm</keyword>
<reference evidence="10 11" key="1">
    <citation type="submission" date="2019-11" db="EMBL/GenBank/DDBJ databases">
        <title>Type strains purchased from KCTC, JCM and DSMZ.</title>
        <authorList>
            <person name="Lu H."/>
        </authorList>
    </citation>
    <scope>NUCLEOTIDE SEQUENCE [LARGE SCALE GENOMIC DNA]</scope>
    <source>
        <strain evidence="10 11">KCTC 42409</strain>
    </source>
</reference>
<dbReference type="Gene3D" id="3.40.50.620">
    <property type="entry name" value="HUPs"/>
    <property type="match status" value="1"/>
</dbReference>
<comment type="caution">
    <text evidence="10">The sequence shown here is derived from an EMBL/GenBank/DDBJ whole genome shotgun (WGS) entry which is preliminary data.</text>
</comment>
<dbReference type="Pfam" id="PF09179">
    <property type="entry name" value="TilS"/>
    <property type="match status" value="1"/>
</dbReference>
<dbReference type="Pfam" id="PF01171">
    <property type="entry name" value="ATP_bind_3"/>
    <property type="match status" value="1"/>
</dbReference>
<dbReference type="CDD" id="cd01992">
    <property type="entry name" value="TilS_N"/>
    <property type="match status" value="1"/>
</dbReference>
<dbReference type="EC" id="6.3.4.19" evidence="8"/>
<dbReference type="GO" id="GO:0005737">
    <property type="term" value="C:cytoplasm"/>
    <property type="evidence" value="ECO:0007669"/>
    <property type="project" value="UniProtKB-SubCell"/>
</dbReference>
<evidence type="ECO:0000256" key="5">
    <source>
        <dbReference type="ARBA" id="ARBA00022741"/>
    </source>
</evidence>
<dbReference type="RefSeq" id="WP_155440952.1">
    <property type="nucleotide sequence ID" value="NZ_WNLA01000016.1"/>
</dbReference>
<dbReference type="Gene3D" id="1.20.59.20">
    <property type="match status" value="1"/>
</dbReference>
<accession>A0A6L6Q448</accession>
<dbReference type="AlphaFoldDB" id="A0A6L6Q448"/>
<evidence type="ECO:0000313" key="11">
    <source>
        <dbReference type="Proteomes" id="UP000484015"/>
    </source>
</evidence>
<dbReference type="HAMAP" id="MF_01161">
    <property type="entry name" value="tRNA_Ile_lys_synt"/>
    <property type="match status" value="1"/>
</dbReference>
<evidence type="ECO:0000256" key="7">
    <source>
        <dbReference type="ARBA" id="ARBA00048539"/>
    </source>
</evidence>
<feature type="binding site" evidence="8">
    <location>
        <begin position="29"/>
        <end position="34"/>
    </location>
    <ligand>
        <name>ATP</name>
        <dbReference type="ChEBI" id="CHEBI:30616"/>
    </ligand>
</feature>
<dbReference type="InterPro" id="IPR011063">
    <property type="entry name" value="TilS/TtcA_N"/>
</dbReference>